<gene>
    <name evidence="4" type="primary">scpB</name>
    <name evidence="4" type="ORF">ENJ51_10980</name>
</gene>
<dbReference type="SUPFAM" id="SSF56784">
    <property type="entry name" value="HAD-like"/>
    <property type="match status" value="1"/>
</dbReference>
<evidence type="ECO:0000256" key="3">
    <source>
        <dbReference type="ARBA" id="ARBA00023306"/>
    </source>
</evidence>
<name>A0A7V2WVL7_LEUMU</name>
<keyword evidence="2" id="KW-0159">Chromosome partition</keyword>
<dbReference type="SFLD" id="SFLDS00003">
    <property type="entry name" value="Haloacid_Dehalogenase"/>
    <property type="match status" value="1"/>
</dbReference>
<dbReference type="Gene3D" id="3.40.50.1000">
    <property type="entry name" value="HAD superfamily/HAD-like"/>
    <property type="match status" value="1"/>
</dbReference>
<keyword evidence="3" id="KW-0131">Cell cycle</keyword>
<dbReference type="GO" id="GO:0051304">
    <property type="term" value="P:chromosome separation"/>
    <property type="evidence" value="ECO:0007669"/>
    <property type="project" value="InterPro"/>
</dbReference>
<reference evidence="4" key="1">
    <citation type="journal article" date="2020" name="mSystems">
        <title>Genome- and Community-Level Interaction Insights into Carbon Utilization and Element Cycling Functions of Hydrothermarchaeota in Hydrothermal Sediment.</title>
        <authorList>
            <person name="Zhou Z."/>
            <person name="Liu Y."/>
            <person name="Xu W."/>
            <person name="Pan J."/>
            <person name="Luo Z.H."/>
            <person name="Li M."/>
        </authorList>
    </citation>
    <scope>NUCLEOTIDE SEQUENCE [LARGE SCALE GENOMIC DNA]</scope>
    <source>
        <strain evidence="4">HyVt-493</strain>
    </source>
</reference>
<keyword evidence="1" id="KW-0132">Cell division</keyword>
<dbReference type="CDD" id="cd07528">
    <property type="entry name" value="HAD_CbbY-like"/>
    <property type="match status" value="1"/>
</dbReference>
<dbReference type="GO" id="GO:0051301">
    <property type="term" value="P:cell division"/>
    <property type="evidence" value="ECO:0007669"/>
    <property type="project" value="UniProtKB-KW"/>
</dbReference>
<dbReference type="EMBL" id="DRMS01000413">
    <property type="protein sequence ID" value="HFC93321.1"/>
    <property type="molecule type" value="Genomic_DNA"/>
</dbReference>
<dbReference type="PRINTS" id="PR00413">
    <property type="entry name" value="HADHALOGNASE"/>
</dbReference>
<organism evidence="4">
    <name type="scientific">Leucothrix mucor</name>
    <dbReference type="NCBI Taxonomy" id="45248"/>
    <lineage>
        <taxon>Bacteria</taxon>
        <taxon>Pseudomonadati</taxon>
        <taxon>Pseudomonadota</taxon>
        <taxon>Gammaproteobacteria</taxon>
        <taxon>Thiotrichales</taxon>
        <taxon>Thiotrichaceae</taxon>
        <taxon>Leucothrix</taxon>
    </lineage>
</organism>
<dbReference type="Pfam" id="PF04079">
    <property type="entry name" value="SMC_ScpB"/>
    <property type="match status" value="1"/>
</dbReference>
<dbReference type="PANTHER" id="PTHR42896:SF2">
    <property type="entry name" value="CBBY-LIKE PROTEIN"/>
    <property type="match status" value="1"/>
</dbReference>
<dbReference type="SFLD" id="SFLDG01135">
    <property type="entry name" value="C1.5.6:_HAD__Beta-PGM__Phospha"/>
    <property type="match status" value="1"/>
</dbReference>
<dbReference type="SUPFAM" id="SSF46785">
    <property type="entry name" value="Winged helix' DNA-binding domain"/>
    <property type="match status" value="2"/>
</dbReference>
<dbReference type="SFLD" id="SFLDF00035">
    <property type="entry name" value="phosphoglycolate_phosphatase"/>
    <property type="match status" value="1"/>
</dbReference>
<dbReference type="InterPro" id="IPR023198">
    <property type="entry name" value="PGP-like_dom2"/>
</dbReference>
<proteinExistence type="predicted"/>
<dbReference type="InterPro" id="IPR023214">
    <property type="entry name" value="HAD_sf"/>
</dbReference>
<dbReference type="Gene3D" id="1.10.10.10">
    <property type="entry name" value="Winged helix-like DNA-binding domain superfamily/Winged helix DNA-binding domain"/>
    <property type="match status" value="2"/>
</dbReference>
<dbReference type="PANTHER" id="PTHR42896">
    <property type="entry name" value="XYLULOSE-1,5-BISPHOSPHATE (XUBP) PHOSPHATASE"/>
    <property type="match status" value="1"/>
</dbReference>
<protein>
    <submittedName>
        <fullName evidence="4">SMC-Scp complex subunit ScpB</fullName>
    </submittedName>
</protein>
<comment type="caution">
    <text evidence="4">The sequence shown here is derived from an EMBL/GenBank/DDBJ whole genome shotgun (WGS) entry which is preliminary data.</text>
</comment>
<dbReference type="InterPro" id="IPR005234">
    <property type="entry name" value="ScpB_csome_segregation"/>
</dbReference>
<dbReference type="InterPro" id="IPR044999">
    <property type="entry name" value="CbbY-like"/>
</dbReference>
<dbReference type="Pfam" id="PF00702">
    <property type="entry name" value="Hydrolase"/>
    <property type="match status" value="1"/>
</dbReference>
<evidence type="ECO:0000256" key="1">
    <source>
        <dbReference type="ARBA" id="ARBA00022618"/>
    </source>
</evidence>
<dbReference type="InterPro" id="IPR036412">
    <property type="entry name" value="HAD-like_sf"/>
</dbReference>
<dbReference type="SFLD" id="SFLDG01129">
    <property type="entry name" value="C1.5:_HAD__Beta-PGM__Phosphata"/>
    <property type="match status" value="1"/>
</dbReference>
<sequence length="449" mass="50776">MDSNKLQNILDALLLSADKPLSVENLFKFFDEEDLVNRQDIRNALENLQKCNADRGFELKQVASGYRYQTREEYKHWVSKHWDERPPRYSRALLETLALIVYRQPTTRAEIEDIRGVAVSSNIIKTLLEREWVRVVGHKEMPGRPAMYGSTRQFLDYFNLDSLDQVPSLSEIQDIEKLYPELDLKTPSDNKQENKEMAKLEALIFDVDGTLADTERDGHRVAFNQAFAEATLDWDWTVELYGELLSVTGGKERIRLYIEKFLQDFDAGGDVQEFAANLHKRKTHFYLELLKTGAIPLRPGVEALINEAREAGLRLAIATTTTPANVTYLLTATLGEESNDWFEVIAAGDIVPAKKPAPDIYTWAMEQMELSPDACMAFEDSLNGVKSSLAANLKTLITVNGYTKDDDFSGAAIVLDQMGTAEEGFKVLEGDAGEHSYVNMAMIDYLHNK</sequence>
<dbReference type="AlphaFoldDB" id="A0A7V2WVL7"/>
<dbReference type="GO" id="GO:0016787">
    <property type="term" value="F:hydrolase activity"/>
    <property type="evidence" value="ECO:0007669"/>
    <property type="project" value="InterPro"/>
</dbReference>
<dbReference type="Gene3D" id="1.10.150.240">
    <property type="entry name" value="Putative phosphatase, domain 2"/>
    <property type="match status" value="1"/>
</dbReference>
<evidence type="ECO:0000256" key="2">
    <source>
        <dbReference type="ARBA" id="ARBA00022829"/>
    </source>
</evidence>
<dbReference type="Proteomes" id="UP000885750">
    <property type="component" value="Unassembled WGS sequence"/>
</dbReference>
<dbReference type="InterPro" id="IPR036388">
    <property type="entry name" value="WH-like_DNA-bd_sf"/>
</dbReference>
<dbReference type="NCBIfam" id="TIGR00281">
    <property type="entry name" value="SMC-Scp complex subunit ScpB"/>
    <property type="match status" value="1"/>
</dbReference>
<dbReference type="InterPro" id="IPR006439">
    <property type="entry name" value="HAD-SF_hydro_IA"/>
</dbReference>
<dbReference type="NCBIfam" id="TIGR01509">
    <property type="entry name" value="HAD-SF-IA-v3"/>
    <property type="match status" value="1"/>
</dbReference>
<accession>A0A7V2WVL7</accession>
<evidence type="ECO:0000313" key="4">
    <source>
        <dbReference type="EMBL" id="HFC93321.1"/>
    </source>
</evidence>
<dbReference type="InterPro" id="IPR036390">
    <property type="entry name" value="WH_DNA-bd_sf"/>
</dbReference>